<sequence>MSLSNPNYCKHKISIKDQTFNRFEGIFTPVSLKNASL</sequence>
<reference evidence="1" key="2">
    <citation type="submission" date="2018-03" db="EMBL/GenBank/DDBJ databases">
        <title>The Triticum urartu genome reveals the dynamic nature of wheat genome evolution.</title>
        <authorList>
            <person name="Ling H."/>
            <person name="Ma B."/>
            <person name="Shi X."/>
            <person name="Liu H."/>
            <person name="Dong L."/>
            <person name="Sun H."/>
            <person name="Cao Y."/>
            <person name="Gao Q."/>
            <person name="Zheng S."/>
            <person name="Li Y."/>
            <person name="Yu Y."/>
            <person name="Du H."/>
            <person name="Qi M."/>
            <person name="Li Y."/>
            <person name="Yu H."/>
            <person name="Cui Y."/>
            <person name="Wang N."/>
            <person name="Chen C."/>
            <person name="Wu H."/>
            <person name="Zhao Y."/>
            <person name="Zhang J."/>
            <person name="Li Y."/>
            <person name="Zhou W."/>
            <person name="Zhang B."/>
            <person name="Hu W."/>
            <person name="Eijk M."/>
            <person name="Tang J."/>
            <person name="Witsenboer H."/>
            <person name="Zhao S."/>
            <person name="Li Z."/>
            <person name="Zhang A."/>
            <person name="Wang D."/>
            <person name="Liang C."/>
        </authorList>
    </citation>
    <scope>NUCLEOTIDE SEQUENCE [LARGE SCALE GENOMIC DNA]</scope>
    <source>
        <strain evidence="1">cv. G1812</strain>
    </source>
</reference>
<protein>
    <submittedName>
        <fullName evidence="1">Uncharacterized protein</fullName>
    </submittedName>
</protein>
<name>A0A8R7PED0_TRIUA</name>
<dbReference type="EnsemblPlants" id="TuG1812G0200002693.01.T01">
    <property type="protein sequence ID" value="TuG1812G0200002693.01.T01.cds270622"/>
    <property type="gene ID" value="TuG1812G0200002693.01"/>
</dbReference>
<organism evidence="1 2">
    <name type="scientific">Triticum urartu</name>
    <name type="common">Red wild einkorn</name>
    <name type="synonym">Crithodium urartu</name>
    <dbReference type="NCBI Taxonomy" id="4572"/>
    <lineage>
        <taxon>Eukaryota</taxon>
        <taxon>Viridiplantae</taxon>
        <taxon>Streptophyta</taxon>
        <taxon>Embryophyta</taxon>
        <taxon>Tracheophyta</taxon>
        <taxon>Spermatophyta</taxon>
        <taxon>Magnoliopsida</taxon>
        <taxon>Liliopsida</taxon>
        <taxon>Poales</taxon>
        <taxon>Poaceae</taxon>
        <taxon>BOP clade</taxon>
        <taxon>Pooideae</taxon>
        <taxon>Triticodae</taxon>
        <taxon>Triticeae</taxon>
        <taxon>Triticinae</taxon>
        <taxon>Triticum</taxon>
    </lineage>
</organism>
<dbReference type="AlphaFoldDB" id="A0A8R7PED0"/>
<keyword evidence="2" id="KW-1185">Reference proteome</keyword>
<proteinExistence type="predicted"/>
<reference evidence="1" key="3">
    <citation type="submission" date="2022-06" db="UniProtKB">
        <authorList>
            <consortium name="EnsemblPlants"/>
        </authorList>
    </citation>
    <scope>IDENTIFICATION</scope>
</reference>
<accession>A0A8R7PED0</accession>
<dbReference type="Proteomes" id="UP000015106">
    <property type="component" value="Chromosome 2"/>
</dbReference>
<evidence type="ECO:0000313" key="2">
    <source>
        <dbReference type="Proteomes" id="UP000015106"/>
    </source>
</evidence>
<dbReference type="Gramene" id="TuG1812G0200002693.01.T01">
    <property type="protein sequence ID" value="TuG1812G0200002693.01.T01.cds270622"/>
    <property type="gene ID" value="TuG1812G0200002693.01"/>
</dbReference>
<evidence type="ECO:0000313" key="1">
    <source>
        <dbReference type="EnsemblPlants" id="TuG1812G0200002693.01.T01.cds270622"/>
    </source>
</evidence>
<reference evidence="2" key="1">
    <citation type="journal article" date="2013" name="Nature">
        <title>Draft genome of the wheat A-genome progenitor Triticum urartu.</title>
        <authorList>
            <person name="Ling H.Q."/>
            <person name="Zhao S."/>
            <person name="Liu D."/>
            <person name="Wang J."/>
            <person name="Sun H."/>
            <person name="Zhang C."/>
            <person name="Fan H."/>
            <person name="Li D."/>
            <person name="Dong L."/>
            <person name="Tao Y."/>
            <person name="Gao C."/>
            <person name="Wu H."/>
            <person name="Li Y."/>
            <person name="Cui Y."/>
            <person name="Guo X."/>
            <person name="Zheng S."/>
            <person name="Wang B."/>
            <person name="Yu K."/>
            <person name="Liang Q."/>
            <person name="Yang W."/>
            <person name="Lou X."/>
            <person name="Chen J."/>
            <person name="Feng M."/>
            <person name="Jian J."/>
            <person name="Zhang X."/>
            <person name="Luo G."/>
            <person name="Jiang Y."/>
            <person name="Liu J."/>
            <person name="Wang Z."/>
            <person name="Sha Y."/>
            <person name="Zhang B."/>
            <person name="Wu H."/>
            <person name="Tang D."/>
            <person name="Shen Q."/>
            <person name="Xue P."/>
            <person name="Zou S."/>
            <person name="Wang X."/>
            <person name="Liu X."/>
            <person name="Wang F."/>
            <person name="Yang Y."/>
            <person name="An X."/>
            <person name="Dong Z."/>
            <person name="Zhang K."/>
            <person name="Zhang X."/>
            <person name="Luo M.C."/>
            <person name="Dvorak J."/>
            <person name="Tong Y."/>
            <person name="Wang J."/>
            <person name="Yang H."/>
            <person name="Li Z."/>
            <person name="Wang D."/>
            <person name="Zhang A."/>
            <person name="Wang J."/>
        </authorList>
    </citation>
    <scope>NUCLEOTIDE SEQUENCE</scope>
    <source>
        <strain evidence="2">cv. G1812</strain>
    </source>
</reference>